<dbReference type="HOGENOM" id="CLU_1408895_0_0_1"/>
<dbReference type="KEGG" id="glz:GLAREA_06153"/>
<protein>
    <submittedName>
        <fullName evidence="2">Uncharacterized protein</fullName>
    </submittedName>
</protein>
<dbReference type="Proteomes" id="UP000016922">
    <property type="component" value="Unassembled WGS sequence"/>
</dbReference>
<proteinExistence type="predicted"/>
<feature type="region of interest" description="Disordered" evidence="1">
    <location>
        <begin position="93"/>
        <end position="117"/>
    </location>
</feature>
<reference evidence="2 3" key="1">
    <citation type="journal article" date="2013" name="BMC Genomics">
        <title>Genomics-driven discovery of the pneumocandin biosynthetic gene cluster in the fungus Glarea lozoyensis.</title>
        <authorList>
            <person name="Chen L."/>
            <person name="Yue Q."/>
            <person name="Zhang X."/>
            <person name="Xiang M."/>
            <person name="Wang C."/>
            <person name="Li S."/>
            <person name="Che Y."/>
            <person name="Ortiz-Lopez F.J."/>
            <person name="Bills G.F."/>
            <person name="Liu X."/>
            <person name="An Z."/>
        </authorList>
    </citation>
    <scope>NUCLEOTIDE SEQUENCE [LARGE SCALE GENOMIC DNA]</scope>
    <source>
        <strain evidence="3">ATCC 20868 / MF5171</strain>
    </source>
</reference>
<evidence type="ECO:0000256" key="1">
    <source>
        <dbReference type="SAM" id="MobiDB-lite"/>
    </source>
</evidence>
<dbReference type="EMBL" id="KE145358">
    <property type="protein sequence ID" value="EPE33141.1"/>
    <property type="molecule type" value="Genomic_DNA"/>
</dbReference>
<evidence type="ECO:0000313" key="2">
    <source>
        <dbReference type="EMBL" id="EPE33141.1"/>
    </source>
</evidence>
<accession>S3DM42</accession>
<dbReference type="GeneID" id="19465207"/>
<sequence length="193" mass="23473">MSYSYYKEFYHKDQYEHLLSLPDTQDKVEGVRAWTKKWFTVHDLKTDAITDALNKVYWTGFDLYEHENTKKFYESIYGKRRVAPTVDEQKGVVQSKEADKLKEAKKQKEAEEWKRADERRDQMERKVEIDRDVQKELMRKHLVSWGFGEAHAYGIVTDIFRAIEIRIHKERTKEYEKIKTKREELEKQNTFYY</sequence>
<evidence type="ECO:0000313" key="3">
    <source>
        <dbReference type="Proteomes" id="UP000016922"/>
    </source>
</evidence>
<name>S3DM42_GLAL2</name>
<organism evidence="2 3">
    <name type="scientific">Glarea lozoyensis (strain ATCC 20868 / MF5171)</name>
    <dbReference type="NCBI Taxonomy" id="1116229"/>
    <lineage>
        <taxon>Eukaryota</taxon>
        <taxon>Fungi</taxon>
        <taxon>Dikarya</taxon>
        <taxon>Ascomycota</taxon>
        <taxon>Pezizomycotina</taxon>
        <taxon>Leotiomycetes</taxon>
        <taxon>Helotiales</taxon>
        <taxon>Helotiaceae</taxon>
        <taxon>Glarea</taxon>
    </lineage>
</organism>
<dbReference type="AlphaFoldDB" id="S3DM42"/>
<feature type="compositionally biased region" description="Basic and acidic residues" evidence="1">
    <location>
        <begin position="96"/>
        <end position="117"/>
    </location>
</feature>
<gene>
    <name evidence="2" type="ORF">GLAREA_06153</name>
</gene>
<keyword evidence="3" id="KW-1185">Reference proteome</keyword>
<dbReference type="RefSeq" id="XP_008079758.1">
    <property type="nucleotide sequence ID" value="XM_008081567.1"/>
</dbReference>